<name>A0A0D3GFC5_9ORYZ</name>
<feature type="compositionally biased region" description="Basic and acidic residues" evidence="1">
    <location>
        <begin position="16"/>
        <end position="28"/>
    </location>
</feature>
<reference evidence="2" key="1">
    <citation type="journal article" date="2009" name="Rice">
        <title>De Novo Next Generation Sequencing of Plant Genomes.</title>
        <authorList>
            <person name="Rounsley S."/>
            <person name="Marri P.R."/>
            <person name="Yu Y."/>
            <person name="He R."/>
            <person name="Sisneros N."/>
            <person name="Goicoechea J.L."/>
            <person name="Lee S.J."/>
            <person name="Angelova A."/>
            <person name="Kudrna D."/>
            <person name="Luo M."/>
            <person name="Affourtit J."/>
            <person name="Desany B."/>
            <person name="Knight J."/>
            <person name="Niazi F."/>
            <person name="Egholm M."/>
            <person name="Wing R.A."/>
        </authorList>
    </citation>
    <scope>NUCLEOTIDE SEQUENCE [LARGE SCALE GENOMIC DNA]</scope>
    <source>
        <strain evidence="2">cv. IRGC 105608</strain>
    </source>
</reference>
<evidence type="ECO:0000313" key="3">
    <source>
        <dbReference type="Proteomes" id="UP000026960"/>
    </source>
</evidence>
<dbReference type="AlphaFoldDB" id="A0A0D3GFC5"/>
<protein>
    <submittedName>
        <fullName evidence="2">Uncharacterized protein</fullName>
    </submittedName>
</protein>
<keyword evidence="3" id="KW-1185">Reference proteome</keyword>
<dbReference type="Gramene" id="OBART06G10850.1">
    <property type="protein sequence ID" value="OBART06G10850.1"/>
    <property type="gene ID" value="OBART06G10850"/>
</dbReference>
<evidence type="ECO:0000256" key="1">
    <source>
        <dbReference type="SAM" id="MobiDB-lite"/>
    </source>
</evidence>
<dbReference type="HOGENOM" id="CLU_2577644_0_0_1"/>
<organism evidence="2">
    <name type="scientific">Oryza barthii</name>
    <dbReference type="NCBI Taxonomy" id="65489"/>
    <lineage>
        <taxon>Eukaryota</taxon>
        <taxon>Viridiplantae</taxon>
        <taxon>Streptophyta</taxon>
        <taxon>Embryophyta</taxon>
        <taxon>Tracheophyta</taxon>
        <taxon>Spermatophyta</taxon>
        <taxon>Magnoliopsida</taxon>
        <taxon>Liliopsida</taxon>
        <taxon>Poales</taxon>
        <taxon>Poaceae</taxon>
        <taxon>BOP clade</taxon>
        <taxon>Oryzoideae</taxon>
        <taxon>Oryzeae</taxon>
        <taxon>Oryzinae</taxon>
        <taxon>Oryza</taxon>
    </lineage>
</organism>
<proteinExistence type="predicted"/>
<dbReference type="Proteomes" id="UP000026960">
    <property type="component" value="Chromosome 6"/>
</dbReference>
<reference evidence="2" key="2">
    <citation type="submission" date="2015-03" db="UniProtKB">
        <authorList>
            <consortium name="EnsemblPlants"/>
        </authorList>
    </citation>
    <scope>IDENTIFICATION</scope>
</reference>
<feature type="region of interest" description="Disordered" evidence="1">
    <location>
        <begin position="1"/>
        <end position="29"/>
    </location>
</feature>
<evidence type="ECO:0000313" key="2">
    <source>
        <dbReference type="EnsemblPlants" id="OBART06G10850.1"/>
    </source>
</evidence>
<accession>A0A0D3GFC5</accession>
<dbReference type="EnsemblPlants" id="OBART06G10850.1">
    <property type="protein sequence ID" value="OBART06G10850.1"/>
    <property type="gene ID" value="OBART06G10850"/>
</dbReference>
<dbReference type="PaxDb" id="65489-OBART06G10850.1"/>
<sequence>MGAATDDCRGLWSSNDDDHRARERHPLHADGITRPLAKKKPFLRAVGLPTYENFNFHTPNSWRCYTTNENIFLPFVINTVM</sequence>